<dbReference type="PANTHER" id="PTHR47271">
    <property type="entry name" value="ARGININE DEIMINASE"/>
    <property type="match status" value="1"/>
</dbReference>
<comment type="caution">
    <text evidence="4">The sequence shown here is derived from an EMBL/GenBank/DDBJ whole genome shotgun (WGS) entry which is preliminary data.</text>
</comment>
<sequence>MSNFNKINVYSEIGNLKKVLVHTPGLEIDYLTPQRLDELLFSAILDPVRAREEHKEFIKVLESQGVEVVQLCDLTAEAYNAASEEAREEFINKWLDEATPKLSPTNRKVVYNFLKSLEKTPVDMIRKMMSGILDRELGVESKVELVVDPMPNLYFTRDPFASVGNGVTIHHMFRETRRRETIFAWFIFNQHPEYKTTPKYYDRNLPFSIEGGDVFVYNEKTLVIGVSERTQQEAIQTLAENIKANSEVKFETIYAINVPKMSNLMHLDTWLTMLDYDKFLYSTNMMSVLKIWKIDLNADEIIWKEINEPLADFLSSVIGKQATLVPVAGHGATQIEIDVETNFDATNYVVAAPGVVIGYDRNRKTNEALKNAGLKVLSWNGDQLSLGMGSARCMTMPLYRESIKK</sequence>
<dbReference type="AlphaFoldDB" id="A0A9E2KWN3"/>
<dbReference type="PRINTS" id="PR01466">
    <property type="entry name" value="ARGDEIMINASE"/>
</dbReference>
<dbReference type="Proteomes" id="UP000824247">
    <property type="component" value="Unassembled WGS sequence"/>
</dbReference>
<dbReference type="Gene3D" id="1.10.3930.10">
    <property type="entry name" value="Arginine deiminase"/>
    <property type="match status" value="1"/>
</dbReference>
<protein>
    <submittedName>
        <fullName evidence="4">Arginine deiminase</fullName>
    </submittedName>
</protein>
<evidence type="ECO:0000256" key="1">
    <source>
        <dbReference type="ARBA" id="ARBA00010206"/>
    </source>
</evidence>
<gene>
    <name evidence="4" type="ORF">H9897_01385</name>
</gene>
<dbReference type="EMBL" id="JAHLFM010000021">
    <property type="protein sequence ID" value="MBU3830789.1"/>
    <property type="molecule type" value="Genomic_DNA"/>
</dbReference>
<dbReference type="InterPro" id="IPR003876">
    <property type="entry name" value="Arg_deiminase"/>
</dbReference>
<feature type="active site" description="Amidino-cysteine intermediate" evidence="3">
    <location>
        <position position="393"/>
    </location>
</feature>
<evidence type="ECO:0000256" key="3">
    <source>
        <dbReference type="PIRSR" id="PIRSR006356-1"/>
    </source>
</evidence>
<organism evidence="4 5">
    <name type="scientific">Candidatus Ureaplasma intestinipullorum</name>
    <dbReference type="NCBI Taxonomy" id="2838770"/>
    <lineage>
        <taxon>Bacteria</taxon>
        <taxon>Bacillati</taxon>
        <taxon>Mycoplasmatota</taxon>
        <taxon>Mycoplasmoidales</taxon>
        <taxon>Mycoplasmoidaceae</taxon>
        <taxon>Ureaplasma</taxon>
    </lineage>
</organism>
<evidence type="ECO:0000256" key="2">
    <source>
        <dbReference type="ARBA" id="ARBA00022801"/>
    </source>
</evidence>
<dbReference type="Gene3D" id="3.75.10.10">
    <property type="entry name" value="L-arginine/glycine Amidinotransferase, Chain A"/>
    <property type="match status" value="1"/>
</dbReference>
<dbReference type="GO" id="GO:0019546">
    <property type="term" value="P:L-arginine deiminase pathway"/>
    <property type="evidence" value="ECO:0007669"/>
    <property type="project" value="TreeGrafter"/>
</dbReference>
<dbReference type="PIRSF" id="PIRSF006356">
    <property type="entry name" value="Arg_deiminase"/>
    <property type="match status" value="1"/>
</dbReference>
<dbReference type="SUPFAM" id="SSF55909">
    <property type="entry name" value="Pentein"/>
    <property type="match status" value="1"/>
</dbReference>
<accession>A0A9E2KWN3</accession>
<evidence type="ECO:0000313" key="4">
    <source>
        <dbReference type="EMBL" id="MBU3830789.1"/>
    </source>
</evidence>
<reference evidence="4" key="1">
    <citation type="journal article" date="2021" name="PeerJ">
        <title>Extensive microbial diversity within the chicken gut microbiome revealed by metagenomics and culture.</title>
        <authorList>
            <person name="Gilroy R."/>
            <person name="Ravi A."/>
            <person name="Getino M."/>
            <person name="Pursley I."/>
            <person name="Horton D.L."/>
            <person name="Alikhan N.F."/>
            <person name="Baker D."/>
            <person name="Gharbi K."/>
            <person name="Hall N."/>
            <person name="Watson M."/>
            <person name="Adriaenssens E.M."/>
            <person name="Foster-Nyarko E."/>
            <person name="Jarju S."/>
            <person name="Secka A."/>
            <person name="Antonio M."/>
            <person name="Oren A."/>
            <person name="Chaudhuri R.R."/>
            <person name="La Ragione R."/>
            <person name="Hildebrand F."/>
            <person name="Pallen M.J."/>
        </authorList>
    </citation>
    <scope>NUCLEOTIDE SEQUENCE</scope>
    <source>
        <strain evidence="4">A5-1222</strain>
    </source>
</reference>
<comment type="similarity">
    <text evidence="1">Belongs to the arginine deiminase family.</text>
</comment>
<proteinExistence type="inferred from homology"/>
<keyword evidence="2" id="KW-0378">Hydrolase</keyword>
<evidence type="ECO:0000313" key="5">
    <source>
        <dbReference type="Proteomes" id="UP000824247"/>
    </source>
</evidence>
<dbReference type="PANTHER" id="PTHR47271:SF2">
    <property type="entry name" value="ARGININE DEIMINASE"/>
    <property type="match status" value="1"/>
</dbReference>
<dbReference type="GO" id="GO:0016990">
    <property type="term" value="F:arginine deiminase activity"/>
    <property type="evidence" value="ECO:0007669"/>
    <property type="project" value="InterPro"/>
</dbReference>
<dbReference type="Pfam" id="PF02274">
    <property type="entry name" value="ADI"/>
    <property type="match status" value="1"/>
</dbReference>
<name>A0A9E2KWN3_9BACT</name>
<reference evidence="4" key="2">
    <citation type="submission" date="2021-04" db="EMBL/GenBank/DDBJ databases">
        <authorList>
            <person name="Gilroy R."/>
        </authorList>
    </citation>
    <scope>NUCLEOTIDE SEQUENCE</scope>
    <source>
        <strain evidence="4">A5-1222</strain>
    </source>
</reference>